<name>A0A0C3E898_9AGAM</name>
<dbReference type="OrthoDB" id="2681139at2759"/>
<dbReference type="STRING" id="1036808.A0A0C3E898"/>
<dbReference type="InParanoid" id="A0A0C3E898"/>
<reference evidence="2 3" key="1">
    <citation type="submission" date="2014-04" db="EMBL/GenBank/DDBJ databases">
        <authorList>
            <consortium name="DOE Joint Genome Institute"/>
            <person name="Kuo A."/>
            <person name="Kohler A."/>
            <person name="Nagy L.G."/>
            <person name="Floudas D."/>
            <person name="Copeland A."/>
            <person name="Barry K.W."/>
            <person name="Cichocki N."/>
            <person name="Veneault-Fourrey C."/>
            <person name="LaButti K."/>
            <person name="Lindquist E.A."/>
            <person name="Lipzen A."/>
            <person name="Lundell T."/>
            <person name="Morin E."/>
            <person name="Murat C."/>
            <person name="Sun H."/>
            <person name="Tunlid A."/>
            <person name="Henrissat B."/>
            <person name="Grigoriev I.V."/>
            <person name="Hibbett D.S."/>
            <person name="Martin F."/>
            <person name="Nordberg H.P."/>
            <person name="Cantor M.N."/>
            <person name="Hua S.X."/>
        </authorList>
    </citation>
    <scope>NUCLEOTIDE SEQUENCE [LARGE SCALE GENOMIC DNA]</scope>
    <source>
        <strain evidence="2 3">Foug A</strain>
    </source>
</reference>
<evidence type="ECO:0000256" key="1">
    <source>
        <dbReference type="SAM" id="MobiDB-lite"/>
    </source>
</evidence>
<feature type="compositionally biased region" description="Polar residues" evidence="1">
    <location>
        <begin position="236"/>
        <end position="256"/>
    </location>
</feature>
<keyword evidence="3" id="KW-1185">Reference proteome</keyword>
<protein>
    <recommendedName>
        <fullName evidence="4">Myb/SANT-like domain-containing protein</fullName>
    </recommendedName>
</protein>
<evidence type="ECO:0000313" key="3">
    <source>
        <dbReference type="Proteomes" id="UP000053989"/>
    </source>
</evidence>
<reference evidence="3" key="2">
    <citation type="submission" date="2015-01" db="EMBL/GenBank/DDBJ databases">
        <title>Evolutionary Origins and Diversification of the Mycorrhizal Mutualists.</title>
        <authorList>
            <consortium name="DOE Joint Genome Institute"/>
            <consortium name="Mycorrhizal Genomics Consortium"/>
            <person name="Kohler A."/>
            <person name="Kuo A."/>
            <person name="Nagy L.G."/>
            <person name="Floudas D."/>
            <person name="Copeland A."/>
            <person name="Barry K.W."/>
            <person name="Cichocki N."/>
            <person name="Veneault-Fourrey C."/>
            <person name="LaButti K."/>
            <person name="Lindquist E.A."/>
            <person name="Lipzen A."/>
            <person name="Lundell T."/>
            <person name="Morin E."/>
            <person name="Murat C."/>
            <person name="Riley R."/>
            <person name="Ohm R."/>
            <person name="Sun H."/>
            <person name="Tunlid A."/>
            <person name="Henrissat B."/>
            <person name="Grigoriev I.V."/>
            <person name="Hibbett D.S."/>
            <person name="Martin F."/>
        </authorList>
    </citation>
    <scope>NUCLEOTIDE SEQUENCE [LARGE SCALE GENOMIC DNA]</scope>
    <source>
        <strain evidence="3">Foug A</strain>
    </source>
</reference>
<dbReference type="AlphaFoldDB" id="A0A0C3E898"/>
<dbReference type="Proteomes" id="UP000053989">
    <property type="component" value="Unassembled WGS sequence"/>
</dbReference>
<organism evidence="2 3">
    <name type="scientific">Scleroderma citrinum Foug A</name>
    <dbReference type="NCBI Taxonomy" id="1036808"/>
    <lineage>
        <taxon>Eukaryota</taxon>
        <taxon>Fungi</taxon>
        <taxon>Dikarya</taxon>
        <taxon>Basidiomycota</taxon>
        <taxon>Agaricomycotina</taxon>
        <taxon>Agaricomycetes</taxon>
        <taxon>Agaricomycetidae</taxon>
        <taxon>Boletales</taxon>
        <taxon>Sclerodermatineae</taxon>
        <taxon>Sclerodermataceae</taxon>
        <taxon>Scleroderma</taxon>
    </lineage>
</organism>
<evidence type="ECO:0008006" key="4">
    <source>
        <dbReference type="Google" id="ProtNLM"/>
    </source>
</evidence>
<feature type="region of interest" description="Disordered" evidence="1">
    <location>
        <begin position="236"/>
        <end position="273"/>
    </location>
</feature>
<dbReference type="EMBL" id="KN822007">
    <property type="protein sequence ID" value="KIM68985.1"/>
    <property type="molecule type" value="Genomic_DNA"/>
</dbReference>
<gene>
    <name evidence="2" type="ORF">SCLCIDRAFT_19664</name>
</gene>
<accession>A0A0C3E898</accession>
<sequence length="405" mass="43586">MTWKDINDWCALSGKHWDNQNGARIESEYDKHAFDKFLEKRPSSQMSHFKTEGWVHFEGMDMLFSSDLARGSRSYHPVAAGTNARSVSTPGPSRTIPSISANISTAPPSTSDISIASNISHVSPGVSGVPPSVSDTISSTPGVPGISAGPGIPEPLPFYPNYGAHMSSSSHTSSNLVMTPLTSPAHLRYPTPFIGSPTGTVAQGEMPEKVAFLHSVDLQPQMFTPQFLLHSSIPSTLSYQPSSHDSRSPSVAGSTQSKKRSLTAVGASPGGQGLTAQAALENLSLNEGERSSKRAKKEQLTPAMLVGVQNTLQYVGSAITSSSVVAAEQRCSERIHSTLAAMREQDPELPDNVKVGMMEAFRKDPGTIDLYLMMPNKSLCWRWIQKYLSDLGFLPTNYELSASCT</sequence>
<dbReference type="HOGENOM" id="CLU_056419_0_0_1"/>
<proteinExistence type="predicted"/>
<evidence type="ECO:0000313" key="2">
    <source>
        <dbReference type="EMBL" id="KIM68985.1"/>
    </source>
</evidence>